<dbReference type="InterPro" id="IPR029062">
    <property type="entry name" value="Class_I_gatase-like"/>
</dbReference>
<keyword evidence="1" id="KW-0732">Signal</keyword>
<accession>A0A2S6CZF3</accession>
<keyword evidence="3" id="KW-0812">Transmembrane</keyword>
<dbReference type="PANTHER" id="PTHR43405:SF1">
    <property type="entry name" value="GLYCOSYL HYDROLASE DIGH"/>
    <property type="match status" value="1"/>
</dbReference>
<feature type="region of interest" description="Disordered" evidence="2">
    <location>
        <begin position="261"/>
        <end position="286"/>
    </location>
</feature>
<dbReference type="InterPro" id="IPR017853">
    <property type="entry name" value="GH"/>
</dbReference>
<evidence type="ECO:0000256" key="1">
    <source>
        <dbReference type="ARBA" id="ARBA00022729"/>
    </source>
</evidence>
<feature type="transmembrane region" description="Helical" evidence="3">
    <location>
        <begin position="7"/>
        <end position="26"/>
    </location>
</feature>
<proteinExistence type="predicted"/>
<keyword evidence="6" id="KW-1185">Reference proteome</keyword>
<dbReference type="SUPFAM" id="SSF52317">
    <property type="entry name" value="Class I glutamine amidotransferase-like"/>
    <property type="match status" value="1"/>
</dbReference>
<organism evidence="5 6">
    <name type="scientific">Cuspidothrix issatschenkoi CHARLIE-1</name>
    <dbReference type="NCBI Taxonomy" id="2052836"/>
    <lineage>
        <taxon>Bacteria</taxon>
        <taxon>Bacillati</taxon>
        <taxon>Cyanobacteriota</taxon>
        <taxon>Cyanophyceae</taxon>
        <taxon>Nostocales</taxon>
        <taxon>Aphanizomenonaceae</taxon>
        <taxon>Cuspidothrix</taxon>
    </lineage>
</organism>
<name>A0A2S6CZF3_9CYAN</name>
<dbReference type="SUPFAM" id="SSF51445">
    <property type="entry name" value="(Trans)glycosidases"/>
    <property type="match status" value="1"/>
</dbReference>
<sequence>MKKKTVTFAILNINIILCNILGILPAKAINNNPVFSVVNSQDNPEKWQGITNRLQKLNINYCVIPLRQVKTTDDWGKAKVLFLPNIEFLTTEQAIALDQWVSQGGYLIASGPVGNSSSPGVRQLLKKLFGGYWGFSLTTAENLQPTNTIIPQWVNQIELFGRVRGGVIIPNDTDHKSPVIWNSQERPTAILTTEKSTLLGWRWGVNQVASTELDIAWLKASLNRYLKLPAKSKIKIANPAPNCQPQVIKESVKSQVTEEKVVISQTKTPPKPRKTSLKKPTKPGKIKPAKGRIIVKAKPVKKPVVTAQVKPNLSKPGLLDIARNISPNLIDPINQLEQNVRLDVLPNSNKPIDRKEAIALQEELEHLIGRVESAHLAASAYNLSATNQLPYTKQEDKQREFSSPQTSENNLVLTLNQARETVQKIPLLIEDKKYALARQIWLEAKAKISEQFPLNKQLAQPEIRSVWLDRGTIVKAGNETELAKIFDRLAQAGINTVFLETVNASYPIYPSQVAPQQNPLIRDWDPLASAVKLAHQRGLELHAWVWVFAAGNTRHNEIINVSPDYLGPVLTANPDWANYDNKGNIIPIGQTKPFLDPANPQVREYLIKLYTEIVTKYKVDGIQLDYIRYPFQDPFVGRTYGYGKAAREQFQQQTGIDPLNISPSQRDLWQKWTVFRTQQVNNFVAELSATLRQKRKNLILSVAVFPLPEYERIKKIQQHWEVWARKGDIDLVVPMTYALDTPRFQRLAKPWITSTKLGTTLLVPGIRLLSLSNIGAFDQLQLIRDLPVSGYALFAAENFNNELEQIFNNTQGDQNQPKPHRQPFRTAAFRYAALQKEWQIVQKNGQLSTSAITMPEFINQAKEVQNALNQLASNPSAINLITARKTLNQFQSKFYNWMQGENLTNSYQVKVWENRLLTIERLIRYGERRLNMPS</sequence>
<dbReference type="InterPro" id="IPR052177">
    <property type="entry name" value="Divisome_Glycosyl_Hydrolase"/>
</dbReference>
<evidence type="ECO:0000256" key="2">
    <source>
        <dbReference type="SAM" id="MobiDB-lite"/>
    </source>
</evidence>
<dbReference type="OrthoDB" id="580981at2"/>
<evidence type="ECO:0000256" key="3">
    <source>
        <dbReference type="SAM" id="Phobius"/>
    </source>
</evidence>
<dbReference type="Gene3D" id="3.20.20.80">
    <property type="entry name" value="Glycosidases"/>
    <property type="match status" value="1"/>
</dbReference>
<protein>
    <recommendedName>
        <fullName evidence="4">Glycosyl hydrolase-like 10 domain-containing protein</fullName>
    </recommendedName>
</protein>
<feature type="compositionally biased region" description="Basic residues" evidence="2">
    <location>
        <begin position="270"/>
        <end position="286"/>
    </location>
</feature>
<dbReference type="Proteomes" id="UP000239589">
    <property type="component" value="Unassembled WGS sequence"/>
</dbReference>
<evidence type="ECO:0000313" key="5">
    <source>
        <dbReference type="EMBL" id="PPJ65138.1"/>
    </source>
</evidence>
<evidence type="ECO:0000259" key="4">
    <source>
        <dbReference type="Pfam" id="PF02638"/>
    </source>
</evidence>
<dbReference type="CDD" id="cd03143">
    <property type="entry name" value="A4_beta-galactosidase_middle_domain"/>
    <property type="match status" value="1"/>
</dbReference>
<reference evidence="5 6" key="1">
    <citation type="submission" date="2018-02" db="EMBL/GenBank/DDBJ databases">
        <title>Discovery of a pederin family compound in a non-symbiotic bloom-forming cyanobacterium.</title>
        <authorList>
            <person name="Kust A."/>
            <person name="Mares J."/>
            <person name="Jokela J."/>
            <person name="Urajova P."/>
            <person name="Hajek J."/>
            <person name="Saurav K."/>
            <person name="Voracova K."/>
            <person name="Fewer D.P."/>
            <person name="Haapaniemi E."/>
            <person name="Permi P."/>
            <person name="Rehakova K."/>
            <person name="Sivonen K."/>
            <person name="Hrouzek P."/>
        </authorList>
    </citation>
    <scope>NUCLEOTIDE SEQUENCE [LARGE SCALE GENOMIC DNA]</scope>
    <source>
        <strain evidence="5 6">CHARLIE-1</strain>
    </source>
</reference>
<dbReference type="Gene3D" id="3.40.50.880">
    <property type="match status" value="1"/>
</dbReference>
<dbReference type="AlphaFoldDB" id="A0A2S6CZF3"/>
<dbReference type="Pfam" id="PF02638">
    <property type="entry name" value="GHL10"/>
    <property type="match status" value="1"/>
</dbReference>
<gene>
    <name evidence="5" type="ORF">CUN59_01215</name>
</gene>
<dbReference type="EMBL" id="PGEM01000006">
    <property type="protein sequence ID" value="PPJ65138.1"/>
    <property type="molecule type" value="Genomic_DNA"/>
</dbReference>
<keyword evidence="3" id="KW-1133">Transmembrane helix</keyword>
<dbReference type="InterPro" id="IPR003790">
    <property type="entry name" value="GHL10"/>
</dbReference>
<feature type="domain" description="Glycosyl hydrolase-like 10" evidence="4">
    <location>
        <begin position="462"/>
        <end position="766"/>
    </location>
</feature>
<keyword evidence="3" id="KW-0472">Membrane</keyword>
<evidence type="ECO:0000313" key="6">
    <source>
        <dbReference type="Proteomes" id="UP000239589"/>
    </source>
</evidence>
<comment type="caution">
    <text evidence="5">The sequence shown here is derived from an EMBL/GenBank/DDBJ whole genome shotgun (WGS) entry which is preliminary data.</text>
</comment>
<dbReference type="PANTHER" id="PTHR43405">
    <property type="entry name" value="GLYCOSYL HYDROLASE DIGH"/>
    <property type="match status" value="1"/>
</dbReference>